<evidence type="ECO:0000256" key="14">
    <source>
        <dbReference type="ARBA" id="ARBA00023408"/>
    </source>
</evidence>
<keyword evidence="12" id="KW-0325">Glycoprotein</keyword>
<evidence type="ECO:0000256" key="19">
    <source>
        <dbReference type="ARBA" id="ARBA00033022"/>
    </source>
</evidence>
<gene>
    <name evidence="44" type="ORF">PMAYCL1PPCAC_31436</name>
</gene>
<evidence type="ECO:0000256" key="18">
    <source>
        <dbReference type="ARBA" id="ARBA00031485"/>
    </source>
</evidence>
<keyword evidence="6 43" id="KW-0732">Signal</keyword>
<dbReference type="GO" id="GO:0016324">
    <property type="term" value="C:apical plasma membrane"/>
    <property type="evidence" value="ECO:0007669"/>
    <property type="project" value="UniProtKB-SubCell"/>
</dbReference>
<evidence type="ECO:0000256" key="17">
    <source>
        <dbReference type="ARBA" id="ARBA00031182"/>
    </source>
</evidence>
<comment type="catalytic activity">
    <reaction evidence="27">
        <text>a 1-O-alkyl-2-acyl-sn-glycero-3-phosphocholine + H2O = a 1-O-alkyl-sn-glycero-3-phosphocholine + a fatty acid + H(+)</text>
        <dbReference type="Rhea" id="RHEA:36231"/>
        <dbReference type="ChEBI" id="CHEBI:15377"/>
        <dbReference type="ChEBI" id="CHEBI:15378"/>
        <dbReference type="ChEBI" id="CHEBI:28868"/>
        <dbReference type="ChEBI" id="CHEBI:30909"/>
        <dbReference type="ChEBI" id="CHEBI:36702"/>
        <dbReference type="EC" id="3.1.1.4"/>
    </reaction>
    <physiologicalReaction direction="left-to-right" evidence="27">
        <dbReference type="Rhea" id="RHEA:36232"/>
    </physiologicalReaction>
</comment>
<evidence type="ECO:0000256" key="2">
    <source>
        <dbReference type="ARBA" id="ARBA00009979"/>
    </source>
</evidence>
<comment type="catalytic activity">
    <reaction evidence="13">
        <text>a triacylglycerol + H2O = a diacylglycerol + a fatty acid + H(+)</text>
        <dbReference type="Rhea" id="RHEA:12044"/>
        <dbReference type="ChEBI" id="CHEBI:15377"/>
        <dbReference type="ChEBI" id="CHEBI:15378"/>
        <dbReference type="ChEBI" id="CHEBI:17855"/>
        <dbReference type="ChEBI" id="CHEBI:18035"/>
        <dbReference type="ChEBI" id="CHEBI:28868"/>
        <dbReference type="EC" id="3.1.1.3"/>
    </reaction>
    <physiologicalReaction direction="left-to-right" evidence="13">
        <dbReference type="Rhea" id="RHEA:12045"/>
    </physiologicalReaction>
</comment>
<dbReference type="AlphaFoldDB" id="A0AAN5DDY7"/>
<evidence type="ECO:0000313" key="44">
    <source>
        <dbReference type="EMBL" id="GMR61241.1"/>
    </source>
</evidence>
<comment type="similarity">
    <text evidence="2">Belongs to the 'GDSL' lipolytic enzyme family. Phospholipase B1 subfamily.</text>
</comment>
<keyword evidence="9" id="KW-1133">Transmembrane helix</keyword>
<comment type="catalytic activity">
    <reaction evidence="35">
        <text>1-hexadecanoyl-sn-glycero-3-phosphocholine + H2O = sn-glycerol 3-phosphocholine + hexadecanoate + H(+)</text>
        <dbReference type="Rhea" id="RHEA:40435"/>
        <dbReference type="ChEBI" id="CHEBI:7896"/>
        <dbReference type="ChEBI" id="CHEBI:15377"/>
        <dbReference type="ChEBI" id="CHEBI:15378"/>
        <dbReference type="ChEBI" id="CHEBI:16870"/>
        <dbReference type="ChEBI" id="CHEBI:72998"/>
    </reaction>
    <physiologicalReaction direction="left-to-right" evidence="35">
        <dbReference type="Rhea" id="RHEA:40436"/>
    </physiologicalReaction>
</comment>
<dbReference type="GO" id="GO:0004623">
    <property type="term" value="F:phospholipase A2 activity"/>
    <property type="evidence" value="ECO:0007669"/>
    <property type="project" value="UniProtKB-EC"/>
</dbReference>
<dbReference type="Proteomes" id="UP001328107">
    <property type="component" value="Unassembled WGS sequence"/>
</dbReference>
<evidence type="ECO:0000256" key="8">
    <source>
        <dbReference type="ARBA" id="ARBA00022801"/>
    </source>
</evidence>
<evidence type="ECO:0000256" key="5">
    <source>
        <dbReference type="ARBA" id="ARBA00022692"/>
    </source>
</evidence>
<comment type="catalytic activity">
    <reaction evidence="36">
        <text>1-hexadecanoyl-2-(9Z-octadecenoyl)-sn-glycero-3-phosphocholine + H2O = 1-hexadecanoyl-sn-glycero-3-phosphocholine + (9Z)-octadecenoate + H(+)</text>
        <dbReference type="Rhea" id="RHEA:38779"/>
        <dbReference type="ChEBI" id="CHEBI:15377"/>
        <dbReference type="ChEBI" id="CHEBI:15378"/>
        <dbReference type="ChEBI" id="CHEBI:30823"/>
        <dbReference type="ChEBI" id="CHEBI:72998"/>
        <dbReference type="ChEBI" id="CHEBI:73001"/>
    </reaction>
    <physiologicalReaction direction="left-to-right" evidence="36">
        <dbReference type="Rhea" id="RHEA:38780"/>
    </physiologicalReaction>
</comment>
<comment type="catalytic activity">
    <reaction evidence="38">
        <text>1-O-hexadecyl-2-(9Z)-octadecenoyl-sn-glycero-3-phosphocholine + H2O = 1-O-hexadecyl-sn-glycero-3-phosphocholine + (9Z)-octadecenoate + H(+)</text>
        <dbReference type="Rhea" id="RHEA:40915"/>
        <dbReference type="ChEBI" id="CHEBI:15377"/>
        <dbReference type="ChEBI" id="CHEBI:15378"/>
        <dbReference type="ChEBI" id="CHEBI:30823"/>
        <dbReference type="ChEBI" id="CHEBI:34112"/>
        <dbReference type="ChEBI" id="CHEBI:64496"/>
    </reaction>
    <physiologicalReaction direction="left-to-right" evidence="38">
        <dbReference type="Rhea" id="RHEA:40916"/>
    </physiologicalReaction>
</comment>
<evidence type="ECO:0000256" key="4">
    <source>
        <dbReference type="ARBA" id="ARBA00022475"/>
    </source>
</evidence>
<evidence type="ECO:0000256" key="34">
    <source>
        <dbReference type="ARBA" id="ARBA00048613"/>
    </source>
</evidence>
<comment type="catalytic activity">
    <reaction evidence="34">
        <text>1-hexadecanoyl-2-(9Z-octadecenoyl)-sn-glycero-3-phosphoethanolamine + H2O = 1-hexadecanoyl-sn-glycero-3-phosphoethanolamine + (9Z)-octadecenoate + H(+)</text>
        <dbReference type="Rhea" id="RHEA:40911"/>
        <dbReference type="ChEBI" id="CHEBI:15377"/>
        <dbReference type="ChEBI" id="CHEBI:15378"/>
        <dbReference type="ChEBI" id="CHEBI:30823"/>
        <dbReference type="ChEBI" id="CHEBI:73004"/>
        <dbReference type="ChEBI" id="CHEBI:73007"/>
    </reaction>
    <physiologicalReaction direction="left-to-right" evidence="34">
        <dbReference type="Rhea" id="RHEA:40912"/>
    </physiologicalReaction>
</comment>
<comment type="catalytic activity">
    <reaction evidence="29">
        <text>1,2-dihexadecanoyl-sn-glycero-3-phosphocholine + H2O = 1-hexadecanoyl-sn-glycero-3-phosphocholine + hexadecanoate + H(+)</text>
        <dbReference type="Rhea" id="RHEA:41223"/>
        <dbReference type="ChEBI" id="CHEBI:7896"/>
        <dbReference type="ChEBI" id="CHEBI:15377"/>
        <dbReference type="ChEBI" id="CHEBI:15378"/>
        <dbReference type="ChEBI" id="CHEBI:72998"/>
        <dbReference type="ChEBI" id="CHEBI:72999"/>
    </reaction>
    <physiologicalReaction direction="left-to-right" evidence="29">
        <dbReference type="Rhea" id="RHEA:41224"/>
    </physiologicalReaction>
</comment>
<evidence type="ECO:0000256" key="40">
    <source>
        <dbReference type="ARBA" id="ARBA00049363"/>
    </source>
</evidence>
<comment type="catalytic activity">
    <reaction evidence="15">
        <text>a 1,2-diacyl-sn-glycero-3-phosphocholine + H2O = a 1-acyl-sn-glycero-3-phosphocholine + a fatty acid + H(+)</text>
        <dbReference type="Rhea" id="RHEA:15801"/>
        <dbReference type="ChEBI" id="CHEBI:15377"/>
        <dbReference type="ChEBI" id="CHEBI:15378"/>
        <dbReference type="ChEBI" id="CHEBI:28868"/>
        <dbReference type="ChEBI" id="CHEBI:57643"/>
        <dbReference type="ChEBI" id="CHEBI:58168"/>
        <dbReference type="EC" id="3.1.1.4"/>
    </reaction>
    <physiologicalReaction direction="left-to-right" evidence="15">
        <dbReference type="Rhea" id="RHEA:15802"/>
    </physiologicalReaction>
</comment>
<comment type="catalytic activity">
    <reaction evidence="28">
        <text>1,2-di-(9Z-octadecenoyl)-sn-glycero-3-phosphocholine + H2O = 1-(9Z-octadecenoyl)-sn-glycero-3-phosphocholine + (9Z)-octadecenoate + H(+)</text>
        <dbReference type="Rhea" id="RHEA:40923"/>
        <dbReference type="ChEBI" id="CHEBI:15377"/>
        <dbReference type="ChEBI" id="CHEBI:15378"/>
        <dbReference type="ChEBI" id="CHEBI:28610"/>
        <dbReference type="ChEBI" id="CHEBI:30823"/>
        <dbReference type="ChEBI" id="CHEBI:74669"/>
    </reaction>
    <physiologicalReaction direction="left-to-right" evidence="28">
        <dbReference type="Rhea" id="RHEA:40924"/>
    </physiologicalReaction>
</comment>
<comment type="catalytic activity">
    <reaction evidence="39">
        <text>1-hexadecanoyl-2-(9Z)-octadecenoyl-3-octadecanoyl-sn-glycerol + H2O = 1-hexadecanoyl-3-octadecanoyl-sn-glycerol + (9Z)-octadecenoate + H(+)</text>
        <dbReference type="Rhea" id="RHEA:41103"/>
        <dbReference type="ChEBI" id="CHEBI:15377"/>
        <dbReference type="ChEBI" id="CHEBI:15378"/>
        <dbReference type="ChEBI" id="CHEBI:30823"/>
        <dbReference type="ChEBI" id="CHEBI:77623"/>
        <dbReference type="ChEBI" id="CHEBI:77624"/>
    </reaction>
    <physiologicalReaction direction="left-to-right" evidence="39">
        <dbReference type="Rhea" id="RHEA:41104"/>
    </physiologicalReaction>
</comment>
<comment type="catalytic activity">
    <reaction evidence="24">
        <text>1-hexadecanoyl-2-(9Z)-octadecenoyl-3-octadecanoyl-sn-glycerol + H2O = 1-hexadecanoyl-2-(9Z-octadecenoyl)-sn-glycerol + octadecanoate + H(+)</text>
        <dbReference type="Rhea" id="RHEA:41111"/>
        <dbReference type="ChEBI" id="CHEBI:15377"/>
        <dbReference type="ChEBI" id="CHEBI:15378"/>
        <dbReference type="ChEBI" id="CHEBI:25629"/>
        <dbReference type="ChEBI" id="CHEBI:75466"/>
        <dbReference type="ChEBI" id="CHEBI:77623"/>
    </reaction>
    <physiologicalReaction direction="left-to-right" evidence="24">
        <dbReference type="Rhea" id="RHEA:41112"/>
    </physiologicalReaction>
</comment>
<keyword evidence="5" id="KW-0812">Transmembrane</keyword>
<evidence type="ECO:0000256" key="15">
    <source>
        <dbReference type="ARBA" id="ARBA00023422"/>
    </source>
</evidence>
<evidence type="ECO:0000256" key="12">
    <source>
        <dbReference type="ARBA" id="ARBA00023180"/>
    </source>
</evidence>
<dbReference type="Pfam" id="PF00657">
    <property type="entry name" value="Lipase_GDSL"/>
    <property type="match status" value="1"/>
</dbReference>
<comment type="catalytic activity">
    <reaction evidence="33">
        <text>a 1-acyl-sn-glycero-3-phosphocholine + H2O = sn-glycerol 3-phosphocholine + a fatty acid + H(+)</text>
        <dbReference type="Rhea" id="RHEA:15177"/>
        <dbReference type="ChEBI" id="CHEBI:15377"/>
        <dbReference type="ChEBI" id="CHEBI:15378"/>
        <dbReference type="ChEBI" id="CHEBI:16870"/>
        <dbReference type="ChEBI" id="CHEBI:28868"/>
        <dbReference type="ChEBI" id="CHEBI:58168"/>
        <dbReference type="EC" id="3.1.1.5"/>
    </reaction>
    <physiologicalReaction direction="left-to-right" evidence="33">
        <dbReference type="Rhea" id="RHEA:15178"/>
    </physiologicalReaction>
</comment>
<keyword evidence="8" id="KW-0378">Hydrolase</keyword>
<dbReference type="InterPro" id="IPR035547">
    <property type="entry name" value="Phospholipase_B"/>
</dbReference>
<evidence type="ECO:0000256" key="24">
    <source>
        <dbReference type="ARBA" id="ARBA00047459"/>
    </source>
</evidence>
<comment type="catalytic activity">
    <reaction evidence="32">
        <text>1,2,3-tri-(9Z-octadecenoyl)-glycerol + H2O = di-(9Z)-octadecenoylglycerol + (9Z)-octadecenoate + H(+)</text>
        <dbReference type="Rhea" id="RHEA:38575"/>
        <dbReference type="ChEBI" id="CHEBI:15377"/>
        <dbReference type="ChEBI" id="CHEBI:15378"/>
        <dbReference type="ChEBI" id="CHEBI:30823"/>
        <dbReference type="ChEBI" id="CHEBI:53753"/>
        <dbReference type="ChEBI" id="CHEBI:75945"/>
    </reaction>
    <physiologicalReaction direction="left-to-right" evidence="32">
        <dbReference type="Rhea" id="RHEA:38576"/>
    </physiologicalReaction>
</comment>
<feature type="signal peptide" evidence="43">
    <location>
        <begin position="1"/>
        <end position="16"/>
    </location>
</feature>
<comment type="catalytic activity">
    <reaction evidence="22">
        <text>1,3-dihexadecanoyl-2-(9Z-octadecenoyl)glycerol + H2O = 1-hexadecanoyl-2-(9Z-octadecenoyl)-glycerol + hexadecanoate + H(+)</text>
        <dbReference type="Rhea" id="RHEA:40979"/>
        <dbReference type="ChEBI" id="CHEBI:7896"/>
        <dbReference type="ChEBI" id="CHEBI:15377"/>
        <dbReference type="ChEBI" id="CHEBI:15378"/>
        <dbReference type="ChEBI" id="CHEBI:75585"/>
        <dbReference type="ChEBI" id="CHEBI:75688"/>
    </reaction>
    <physiologicalReaction direction="left-to-right" evidence="22">
        <dbReference type="Rhea" id="RHEA:40980"/>
    </physiologicalReaction>
</comment>
<evidence type="ECO:0000256" key="37">
    <source>
        <dbReference type="ARBA" id="ARBA00048869"/>
    </source>
</evidence>
<evidence type="ECO:0000256" key="42">
    <source>
        <dbReference type="ARBA" id="ARBA00049461"/>
    </source>
</evidence>
<evidence type="ECO:0000256" key="31">
    <source>
        <dbReference type="ARBA" id="ARBA00048374"/>
    </source>
</evidence>
<evidence type="ECO:0000256" key="9">
    <source>
        <dbReference type="ARBA" id="ARBA00022989"/>
    </source>
</evidence>
<evidence type="ECO:0000256" key="26">
    <source>
        <dbReference type="ARBA" id="ARBA00048015"/>
    </source>
</evidence>
<sequence>PLSVTLFCSILVVANGVKDYGVSGWNCDEEVMKRSASVPQSVHSLRFADINVIGAIGDSITTGYGAEAEQIDRSALKMEHRGCGRRHGPGTARHEPVPVSDILKKFNPNLFGFSIFAGAAHVWESSQLNAAVPGAEAVNLTDQAIDLVRRFRNHPDKVDIANDWKLIHIFVGGNDICHYCEHPEEHAPHLFGKRIGEAIQILKDNLPRTIVVITGMLDISVLRDMAEKNANCAVMHRIACSCIHSNYTTEQLRGVCKEYMREEHDLQSSGRFDTSDDFSVVIQPFLEDFNHAPLRPDGLPDISLFAPDCFHFSAFGHAVVGKNLWNNILQPVGEKERNVTLTDLSTPLYCPPKSCPFIRTTKNSADCGKYWTPAA</sequence>
<evidence type="ECO:0000256" key="41">
    <source>
        <dbReference type="ARBA" id="ARBA00049372"/>
    </source>
</evidence>
<comment type="caution">
    <text evidence="44">The sequence shown here is derived from an EMBL/GenBank/DDBJ whole genome shotgun (WGS) entry which is preliminary data.</text>
</comment>
<feature type="non-terminal residue" evidence="44">
    <location>
        <position position="1"/>
    </location>
</feature>
<evidence type="ECO:0000256" key="3">
    <source>
        <dbReference type="ARBA" id="ARBA00015133"/>
    </source>
</evidence>
<evidence type="ECO:0000256" key="32">
    <source>
        <dbReference type="ARBA" id="ARBA00048386"/>
    </source>
</evidence>
<dbReference type="CDD" id="cd01824">
    <property type="entry name" value="Phospholipase_B_like"/>
    <property type="match status" value="1"/>
</dbReference>
<comment type="catalytic activity">
    <reaction evidence="23">
        <text>1-(9Z-octadecenoyl)-glycerol + H2O = glycerol + (9Z)-octadecenoate + H(+)</text>
        <dbReference type="Rhea" id="RHEA:38487"/>
        <dbReference type="ChEBI" id="CHEBI:15377"/>
        <dbReference type="ChEBI" id="CHEBI:15378"/>
        <dbReference type="ChEBI" id="CHEBI:17754"/>
        <dbReference type="ChEBI" id="CHEBI:30823"/>
        <dbReference type="ChEBI" id="CHEBI:75342"/>
    </reaction>
    <physiologicalReaction direction="left-to-right" evidence="23">
        <dbReference type="Rhea" id="RHEA:38488"/>
    </physiologicalReaction>
</comment>
<comment type="catalytic activity">
    <reaction evidence="14">
        <text>1-hexadecanoyl-2-(9Z,12Z-octadecadienoyl)-sn-glycero-3-phosphocholine + H2O = (9Z,12Z)-octadecadienoate + 1-hexadecanoyl-sn-glycero-3-phosphocholine + H(+)</text>
        <dbReference type="Rhea" id="RHEA:40811"/>
        <dbReference type="ChEBI" id="CHEBI:15377"/>
        <dbReference type="ChEBI" id="CHEBI:15378"/>
        <dbReference type="ChEBI" id="CHEBI:30245"/>
        <dbReference type="ChEBI" id="CHEBI:72998"/>
        <dbReference type="ChEBI" id="CHEBI:73002"/>
    </reaction>
    <physiologicalReaction direction="left-to-right" evidence="14">
        <dbReference type="Rhea" id="RHEA:40812"/>
    </physiologicalReaction>
</comment>
<evidence type="ECO:0000256" key="11">
    <source>
        <dbReference type="ARBA" id="ARBA00023136"/>
    </source>
</evidence>
<evidence type="ECO:0000256" key="28">
    <source>
        <dbReference type="ARBA" id="ARBA00048058"/>
    </source>
</evidence>
<dbReference type="InterPro" id="IPR001087">
    <property type="entry name" value="GDSL"/>
</dbReference>
<accession>A0AAN5DDY7</accession>
<comment type="catalytic activity">
    <reaction evidence="31">
        <text>1-octadecanoyl-2-(9Z,12Z)-octadecadienoyl-sn-glycerol + H2O = 1-octadecanoyl-sn-glycerol + (9Z,12Z)-octadecadienoate + H(+)</text>
        <dbReference type="Rhea" id="RHEA:40927"/>
        <dbReference type="ChEBI" id="CHEBI:15377"/>
        <dbReference type="ChEBI" id="CHEBI:15378"/>
        <dbReference type="ChEBI" id="CHEBI:30245"/>
        <dbReference type="ChEBI" id="CHEBI:75550"/>
        <dbReference type="ChEBI" id="CHEBI:77097"/>
    </reaction>
    <physiologicalReaction direction="left-to-right" evidence="31">
        <dbReference type="Rhea" id="RHEA:40928"/>
    </physiologicalReaction>
</comment>
<keyword evidence="7" id="KW-0677">Repeat</keyword>
<comment type="catalytic activity">
    <reaction evidence="26">
        <text>1-hexadecanoyl-2-(9Z-octadecenoyl)-sn-glycero-3-phospho-(1'-sn-glycerol) + H2O = 1-hexadecanoyl-sn-glycero-3-phospho-(1'-sn-glycerol) + (9Z)-octadecenoate + H(+)</text>
        <dbReference type="Rhea" id="RHEA:40919"/>
        <dbReference type="ChEBI" id="CHEBI:15377"/>
        <dbReference type="ChEBI" id="CHEBI:15378"/>
        <dbReference type="ChEBI" id="CHEBI:30823"/>
        <dbReference type="ChEBI" id="CHEBI:72841"/>
        <dbReference type="ChEBI" id="CHEBI:75158"/>
    </reaction>
    <physiologicalReaction direction="left-to-right" evidence="26">
        <dbReference type="Rhea" id="RHEA:40920"/>
    </physiologicalReaction>
</comment>
<comment type="catalytic activity">
    <reaction evidence="41">
        <text>1,3-di-(9Z-octadecenoyl)-glycerol + H2O = 1-(9Z-octadecenoyl)-glycerol + (9Z)-octadecenoate + H(+)</text>
        <dbReference type="Rhea" id="RHEA:39939"/>
        <dbReference type="ChEBI" id="CHEBI:15377"/>
        <dbReference type="ChEBI" id="CHEBI:15378"/>
        <dbReference type="ChEBI" id="CHEBI:30823"/>
        <dbReference type="ChEBI" id="CHEBI:75342"/>
        <dbReference type="ChEBI" id="CHEBI:75735"/>
    </reaction>
    <physiologicalReaction direction="left-to-right" evidence="41">
        <dbReference type="Rhea" id="RHEA:39940"/>
    </physiologicalReaction>
</comment>
<dbReference type="Gene3D" id="3.40.50.1110">
    <property type="entry name" value="SGNH hydrolase"/>
    <property type="match status" value="1"/>
</dbReference>
<evidence type="ECO:0000256" key="39">
    <source>
        <dbReference type="ARBA" id="ARBA00048939"/>
    </source>
</evidence>
<proteinExistence type="inferred from homology"/>
<evidence type="ECO:0000256" key="13">
    <source>
        <dbReference type="ARBA" id="ARBA00023369"/>
    </source>
</evidence>
<keyword evidence="10" id="KW-0443">Lipid metabolism</keyword>
<keyword evidence="45" id="KW-1185">Reference proteome</keyword>
<name>A0AAN5DDY7_9BILA</name>
<dbReference type="EMBL" id="BTRK01000006">
    <property type="protein sequence ID" value="GMR61241.1"/>
    <property type="molecule type" value="Genomic_DNA"/>
</dbReference>
<comment type="catalytic activity">
    <reaction evidence="37">
        <text>1,3-dihexadecanoyl-2-(9Z-octadecenoyl)glycerol + H2O = 1,3-dihexadecanoylglycerol + (9Z)-octadecenoate + H(+)</text>
        <dbReference type="Rhea" id="RHEA:40983"/>
        <dbReference type="ChEBI" id="CHEBI:15377"/>
        <dbReference type="ChEBI" id="CHEBI:15378"/>
        <dbReference type="ChEBI" id="CHEBI:30823"/>
        <dbReference type="ChEBI" id="CHEBI:75688"/>
        <dbReference type="ChEBI" id="CHEBI:77619"/>
    </reaction>
    <physiologicalReaction direction="left-to-right" evidence="37">
        <dbReference type="Rhea" id="RHEA:40984"/>
    </physiologicalReaction>
</comment>
<keyword evidence="4" id="KW-1003">Cell membrane</keyword>
<evidence type="ECO:0000256" key="43">
    <source>
        <dbReference type="SAM" id="SignalP"/>
    </source>
</evidence>
<dbReference type="PANTHER" id="PTHR21325:SF31">
    <property type="entry name" value="GH22081P-RELATED"/>
    <property type="match status" value="1"/>
</dbReference>
<evidence type="ECO:0000256" key="29">
    <source>
        <dbReference type="ARBA" id="ARBA00048227"/>
    </source>
</evidence>
<reference evidence="45" key="1">
    <citation type="submission" date="2022-10" db="EMBL/GenBank/DDBJ databases">
        <title>Genome assembly of Pristionchus species.</title>
        <authorList>
            <person name="Yoshida K."/>
            <person name="Sommer R.J."/>
        </authorList>
    </citation>
    <scope>NUCLEOTIDE SEQUENCE [LARGE SCALE GENOMIC DNA]</scope>
    <source>
        <strain evidence="45">RS5460</strain>
    </source>
</reference>
<evidence type="ECO:0000256" key="25">
    <source>
        <dbReference type="ARBA" id="ARBA00048011"/>
    </source>
</evidence>
<dbReference type="FunFam" id="3.40.50.1110:FF:000005">
    <property type="entry name" value="Phospholipase B1"/>
    <property type="match status" value="1"/>
</dbReference>
<feature type="non-terminal residue" evidence="44">
    <location>
        <position position="375"/>
    </location>
</feature>
<evidence type="ECO:0000256" key="6">
    <source>
        <dbReference type="ARBA" id="ARBA00022729"/>
    </source>
</evidence>
<dbReference type="GO" id="GO:0006644">
    <property type="term" value="P:phospholipid metabolic process"/>
    <property type="evidence" value="ECO:0007669"/>
    <property type="project" value="TreeGrafter"/>
</dbReference>
<dbReference type="PANTHER" id="PTHR21325">
    <property type="entry name" value="PHOSPHOLIPASE B, PLB1"/>
    <property type="match status" value="1"/>
</dbReference>
<evidence type="ECO:0000256" key="16">
    <source>
        <dbReference type="ARBA" id="ARBA00029723"/>
    </source>
</evidence>
<evidence type="ECO:0000256" key="36">
    <source>
        <dbReference type="ARBA" id="ARBA00048699"/>
    </source>
</evidence>
<evidence type="ECO:0000256" key="22">
    <source>
        <dbReference type="ARBA" id="ARBA00047363"/>
    </source>
</evidence>
<comment type="catalytic activity">
    <reaction evidence="25">
        <text>2,3-di-(9Z)-octadecenoyl-sn-glycerol + H2O = 3-(9Z-octadecenoyl)-sn-glycerol + (9Z)-octadecenoate + H(+)</text>
        <dbReference type="Rhea" id="RHEA:42604"/>
        <dbReference type="ChEBI" id="CHEBI:15377"/>
        <dbReference type="ChEBI" id="CHEBI:15378"/>
        <dbReference type="ChEBI" id="CHEBI:30823"/>
        <dbReference type="ChEBI" id="CHEBI:75824"/>
        <dbReference type="ChEBI" id="CHEBI:75938"/>
    </reaction>
    <physiologicalReaction direction="left-to-right" evidence="25">
        <dbReference type="Rhea" id="RHEA:42605"/>
    </physiologicalReaction>
</comment>
<comment type="catalytic activity">
    <reaction evidence="42">
        <text>2-(9Z-octadecenoyl)-glycerol + H2O = glycerol + (9Z)-octadecenoate + H(+)</text>
        <dbReference type="Rhea" id="RHEA:38491"/>
        <dbReference type="ChEBI" id="CHEBI:15377"/>
        <dbReference type="ChEBI" id="CHEBI:15378"/>
        <dbReference type="ChEBI" id="CHEBI:17754"/>
        <dbReference type="ChEBI" id="CHEBI:30823"/>
        <dbReference type="ChEBI" id="CHEBI:73990"/>
    </reaction>
    <physiologicalReaction direction="left-to-right" evidence="42">
        <dbReference type="Rhea" id="RHEA:38492"/>
    </physiologicalReaction>
</comment>
<evidence type="ECO:0000256" key="1">
    <source>
        <dbReference type="ARBA" id="ARBA00004247"/>
    </source>
</evidence>
<evidence type="ECO:0000256" key="38">
    <source>
        <dbReference type="ARBA" id="ARBA00048872"/>
    </source>
</evidence>
<protein>
    <recommendedName>
        <fullName evidence="3">Phospholipase B1, membrane-associated</fullName>
    </recommendedName>
    <alternativeName>
        <fullName evidence="16">Lysophospholipase</fullName>
    </alternativeName>
    <alternativeName>
        <fullName evidence="17">Phospholipase A2</fullName>
    </alternativeName>
    <alternativeName>
        <fullName evidence="19">Phospholipase B/lipase</fullName>
    </alternativeName>
    <alternativeName>
        <fullName evidence="18">Triacylglycerol lipase</fullName>
    </alternativeName>
</protein>
<evidence type="ECO:0000256" key="27">
    <source>
        <dbReference type="ARBA" id="ARBA00048049"/>
    </source>
</evidence>
<feature type="chain" id="PRO_5042887102" description="Phospholipase B1, membrane-associated" evidence="43">
    <location>
        <begin position="17"/>
        <end position="375"/>
    </location>
</feature>
<comment type="catalytic activity">
    <reaction evidence="30">
        <text>1-hexadecanoyl-2-(9Z,12Z-octadecadienoyl)-sn-glycero-3-phosphocholine + H2O = 2-(9Z,12Z-octadecadienoyl)-sn-glycero-3-phosphocholine + hexadecanoate + H(+)</text>
        <dbReference type="Rhea" id="RHEA:40971"/>
        <dbReference type="ChEBI" id="CHEBI:7896"/>
        <dbReference type="ChEBI" id="CHEBI:15377"/>
        <dbReference type="ChEBI" id="CHEBI:15378"/>
        <dbReference type="ChEBI" id="CHEBI:73002"/>
        <dbReference type="ChEBI" id="CHEBI:76084"/>
    </reaction>
    <physiologicalReaction direction="left-to-right" evidence="30">
        <dbReference type="Rhea" id="RHEA:40972"/>
    </physiologicalReaction>
</comment>
<comment type="subcellular location">
    <subcellularLocation>
        <location evidence="1">Apical cell membrane</location>
        <topology evidence="1">Single-pass type I membrane protein</topology>
    </subcellularLocation>
</comment>
<comment type="catalytic activity">
    <reaction evidence="21">
        <text>1-hexadecanoyl-2-(9Z)-octadecenoyl-3-octadecanoyl-sn-glycerol + H2O = 2-(9Z-octadecenoyl)-3-octadecanoyl-sn-glycerol + hexadecanoate + H(+)</text>
        <dbReference type="Rhea" id="RHEA:41107"/>
        <dbReference type="ChEBI" id="CHEBI:7896"/>
        <dbReference type="ChEBI" id="CHEBI:15377"/>
        <dbReference type="ChEBI" id="CHEBI:15378"/>
        <dbReference type="ChEBI" id="CHEBI:75558"/>
        <dbReference type="ChEBI" id="CHEBI:77623"/>
    </reaction>
    <physiologicalReaction direction="left-to-right" evidence="21">
        <dbReference type="Rhea" id="RHEA:41108"/>
    </physiologicalReaction>
</comment>
<evidence type="ECO:0000256" key="21">
    <source>
        <dbReference type="ARBA" id="ARBA00047324"/>
    </source>
</evidence>
<dbReference type="SUPFAM" id="SSF52266">
    <property type="entry name" value="SGNH hydrolase"/>
    <property type="match status" value="1"/>
</dbReference>
<evidence type="ECO:0000256" key="23">
    <source>
        <dbReference type="ARBA" id="ARBA00047438"/>
    </source>
</evidence>
<dbReference type="GO" id="GO:0004622">
    <property type="term" value="F:phosphatidylcholine lysophospholipase activity"/>
    <property type="evidence" value="ECO:0007669"/>
    <property type="project" value="UniProtKB-EC"/>
</dbReference>
<evidence type="ECO:0000256" key="35">
    <source>
        <dbReference type="ARBA" id="ARBA00048656"/>
    </source>
</evidence>
<evidence type="ECO:0000313" key="45">
    <source>
        <dbReference type="Proteomes" id="UP001328107"/>
    </source>
</evidence>
<organism evidence="44 45">
    <name type="scientific">Pristionchus mayeri</name>
    <dbReference type="NCBI Taxonomy" id="1317129"/>
    <lineage>
        <taxon>Eukaryota</taxon>
        <taxon>Metazoa</taxon>
        <taxon>Ecdysozoa</taxon>
        <taxon>Nematoda</taxon>
        <taxon>Chromadorea</taxon>
        <taxon>Rhabditida</taxon>
        <taxon>Rhabditina</taxon>
        <taxon>Diplogasteromorpha</taxon>
        <taxon>Diplogasteroidea</taxon>
        <taxon>Neodiplogasteridae</taxon>
        <taxon>Pristionchus</taxon>
    </lineage>
</organism>
<evidence type="ECO:0000256" key="33">
    <source>
        <dbReference type="ARBA" id="ARBA00048454"/>
    </source>
</evidence>
<evidence type="ECO:0000256" key="20">
    <source>
        <dbReference type="ARBA" id="ARBA00045916"/>
    </source>
</evidence>
<evidence type="ECO:0000256" key="10">
    <source>
        <dbReference type="ARBA" id="ARBA00023098"/>
    </source>
</evidence>
<dbReference type="InterPro" id="IPR038885">
    <property type="entry name" value="PLB1"/>
</dbReference>
<comment type="function">
    <text evidence="20">Calcium-independent membrane-associated phospholipase that catalyzes complete diacylation of phospholipids by hydrolyzing both sn-1 and sn-2 fatty acyl chains attached to the glycerol backbone (phospholipase B activity). Has dual phospholipase and lysophospholipase activities toward diacylphospholipids. Preferentially cleaves sn-2 ester bonds over sn-1 bonds. Acts as a lipase toward glycerolipid substrates. Hydrolyzes fatty acyl chains of diacylglycerols with preference for the sn-2 position and of triacylglycerols with not positional selectivity. May also hydrolyze long chain retinyl esters such as retinyl palmitate. May contribute to digestion of dietary phospholipids, glycerolipids and retinoids, facilitating lipid absorption at the brush border.</text>
</comment>
<dbReference type="GO" id="GO:0004806">
    <property type="term" value="F:triacylglycerol lipase activity"/>
    <property type="evidence" value="ECO:0007669"/>
    <property type="project" value="UniProtKB-EC"/>
</dbReference>
<evidence type="ECO:0000256" key="7">
    <source>
        <dbReference type="ARBA" id="ARBA00022737"/>
    </source>
</evidence>
<keyword evidence="11" id="KW-0472">Membrane</keyword>
<dbReference type="InterPro" id="IPR036514">
    <property type="entry name" value="SGNH_hydro_sf"/>
</dbReference>
<evidence type="ECO:0000256" key="30">
    <source>
        <dbReference type="ARBA" id="ARBA00048362"/>
    </source>
</evidence>
<comment type="catalytic activity">
    <reaction evidence="40">
        <text>1,2-dihexadecanoyl-sn-glycero-3-phosphocholine + 2 H2O = sn-glycerol 3-phosphocholine + 2 hexadecanoate + 2 H(+)</text>
        <dbReference type="Rhea" id="RHEA:40975"/>
        <dbReference type="ChEBI" id="CHEBI:7896"/>
        <dbReference type="ChEBI" id="CHEBI:15377"/>
        <dbReference type="ChEBI" id="CHEBI:15378"/>
        <dbReference type="ChEBI" id="CHEBI:16870"/>
        <dbReference type="ChEBI" id="CHEBI:72999"/>
    </reaction>
    <physiologicalReaction direction="left-to-right" evidence="40">
        <dbReference type="Rhea" id="RHEA:40976"/>
    </physiologicalReaction>
</comment>